<dbReference type="GO" id="GO:0006999">
    <property type="term" value="P:nuclear pore organization"/>
    <property type="evidence" value="ECO:0007669"/>
    <property type="project" value="TreeGrafter"/>
</dbReference>
<dbReference type="PANTHER" id="PTHR13000">
    <property type="entry name" value="NUCLEOPORIN P54"/>
    <property type="match status" value="1"/>
</dbReference>
<evidence type="ECO:0000259" key="11">
    <source>
        <dbReference type="Pfam" id="PF13874"/>
    </source>
</evidence>
<evidence type="ECO:0000256" key="7">
    <source>
        <dbReference type="ARBA" id="ARBA00023132"/>
    </source>
</evidence>
<dbReference type="GO" id="GO:0044613">
    <property type="term" value="C:nuclear pore central transport channel"/>
    <property type="evidence" value="ECO:0007669"/>
    <property type="project" value="TreeGrafter"/>
</dbReference>
<keyword evidence="5" id="KW-0653">Protein transport</keyword>
<evidence type="ECO:0000256" key="5">
    <source>
        <dbReference type="ARBA" id="ARBA00022927"/>
    </source>
</evidence>
<comment type="caution">
    <text evidence="12">The sequence shown here is derived from an EMBL/GenBank/DDBJ whole genome shotgun (WGS) entry which is preliminary data.</text>
</comment>
<comment type="subcellular location">
    <subcellularLocation>
        <location evidence="1">Nucleus</location>
        <location evidence="1">Nuclear pore complex</location>
    </subcellularLocation>
</comment>
<evidence type="ECO:0000256" key="6">
    <source>
        <dbReference type="ARBA" id="ARBA00023010"/>
    </source>
</evidence>
<dbReference type="InterPro" id="IPR025712">
    <property type="entry name" value="Nup54_alpha-helical_dom"/>
</dbReference>
<evidence type="ECO:0000313" key="12">
    <source>
        <dbReference type="EMBL" id="CAL1539358.1"/>
    </source>
</evidence>
<dbReference type="PANTHER" id="PTHR13000:SF0">
    <property type="entry name" value="NUCLEOPORIN P54"/>
    <property type="match status" value="1"/>
</dbReference>
<protein>
    <recommendedName>
        <fullName evidence="11">Nucleoporin Nup54 alpha-helical domain-containing protein</fullName>
    </recommendedName>
</protein>
<keyword evidence="10" id="KW-0175">Coiled coil</keyword>
<gene>
    <name evidence="12" type="ORF">GSLYS_00013177001</name>
</gene>
<evidence type="ECO:0000256" key="10">
    <source>
        <dbReference type="SAM" id="Coils"/>
    </source>
</evidence>
<keyword evidence="13" id="KW-1185">Reference proteome</keyword>
<feature type="coiled-coil region" evidence="10">
    <location>
        <begin position="474"/>
        <end position="522"/>
    </location>
</feature>
<evidence type="ECO:0000313" key="13">
    <source>
        <dbReference type="Proteomes" id="UP001497497"/>
    </source>
</evidence>
<keyword evidence="6" id="KW-0811">Translocation</keyword>
<evidence type="ECO:0000256" key="3">
    <source>
        <dbReference type="ARBA" id="ARBA00022737"/>
    </source>
</evidence>
<keyword evidence="2" id="KW-0813">Transport</keyword>
<dbReference type="GO" id="GO:0036228">
    <property type="term" value="P:protein localization to nuclear inner membrane"/>
    <property type="evidence" value="ECO:0007669"/>
    <property type="project" value="TreeGrafter"/>
</dbReference>
<dbReference type="GO" id="GO:0051028">
    <property type="term" value="P:mRNA transport"/>
    <property type="evidence" value="ECO:0007669"/>
    <property type="project" value="UniProtKB-KW"/>
</dbReference>
<evidence type="ECO:0000256" key="8">
    <source>
        <dbReference type="ARBA" id="ARBA00023242"/>
    </source>
</evidence>
<proteinExistence type="inferred from homology"/>
<dbReference type="EMBL" id="CAXITT010000337">
    <property type="protein sequence ID" value="CAL1539358.1"/>
    <property type="molecule type" value="Genomic_DNA"/>
</dbReference>
<evidence type="ECO:0000256" key="9">
    <source>
        <dbReference type="ARBA" id="ARBA00060798"/>
    </source>
</evidence>
<organism evidence="12 13">
    <name type="scientific">Lymnaea stagnalis</name>
    <name type="common">Great pond snail</name>
    <name type="synonym">Helix stagnalis</name>
    <dbReference type="NCBI Taxonomy" id="6523"/>
    <lineage>
        <taxon>Eukaryota</taxon>
        <taxon>Metazoa</taxon>
        <taxon>Spiralia</taxon>
        <taxon>Lophotrochozoa</taxon>
        <taxon>Mollusca</taxon>
        <taxon>Gastropoda</taxon>
        <taxon>Heterobranchia</taxon>
        <taxon>Euthyneura</taxon>
        <taxon>Panpulmonata</taxon>
        <taxon>Hygrophila</taxon>
        <taxon>Lymnaeoidea</taxon>
        <taxon>Lymnaeidae</taxon>
        <taxon>Lymnaea</taxon>
    </lineage>
</organism>
<dbReference type="InterPro" id="IPR024864">
    <property type="entry name" value="Nup54/Nup57/Nup44"/>
</dbReference>
<dbReference type="FunFam" id="1.20.5.490:FF:000003">
    <property type="entry name" value="nucleoporin p54 isoform X1"/>
    <property type="match status" value="1"/>
</dbReference>
<accession>A0AAV2I044</accession>
<dbReference type="GO" id="GO:0017056">
    <property type="term" value="F:structural constituent of nuclear pore"/>
    <property type="evidence" value="ECO:0007669"/>
    <property type="project" value="TreeGrafter"/>
</dbReference>
<reference evidence="12 13" key="1">
    <citation type="submission" date="2024-04" db="EMBL/GenBank/DDBJ databases">
        <authorList>
            <consortium name="Genoscope - CEA"/>
            <person name="William W."/>
        </authorList>
    </citation>
    <scope>NUCLEOTIDE SEQUENCE [LARGE SCALE GENOMIC DNA]</scope>
</reference>
<dbReference type="Proteomes" id="UP001497497">
    <property type="component" value="Unassembled WGS sequence"/>
</dbReference>
<feature type="domain" description="Nucleoporin Nup54 alpha-helical" evidence="11">
    <location>
        <begin position="444"/>
        <end position="582"/>
    </location>
</feature>
<dbReference type="Gene3D" id="1.20.5.490">
    <property type="entry name" value="Single helix bin"/>
    <property type="match status" value="1"/>
</dbReference>
<comment type="similarity">
    <text evidence="9">Belongs to the NUP54 family.</text>
</comment>
<keyword evidence="8" id="KW-0539">Nucleus</keyword>
<keyword evidence="4" id="KW-0509">mRNA transport</keyword>
<sequence length="645" mass="68226">MAFNFGGGTAPKTSLFGTPTTSTTTGFGSFGTATGFGTGTSGGLGSFGTGTTPSSIGGFGAATTTSSGIFSGFGTSTSQSPFSFSTPATSTATGSGFGTFGAATGGFGSGLGSTGTSGFGGFGSGSGFGATGTGTSTFGSAGQPAFGTSTPSLFGTSGASTFGTAAPTGFGTTGQSGFGTSGQSAFGTAGQSTFGTAGQSAFGIGQSTFGSTGTNTFGSAGSTFGATGTSTFGNTGLFGTTSTGPFGAPQQTTQQQEEVNLANVAMAISLPQIFGDERDAIIAKWNQLQAYWGTGKGYYSQNGVVDFKPDNHFCRFKALGYHLIPKGSNEIGQVALVLAKKVEEVTAMQQQIVDTLQRILGNKPTLSVCVEGIRPLPEDRTEIVIYILDRPASGPAKRIGANELFNFLNQPTQKNQIASQLNVESMLPKVGWTDEQLKEYLDKPPAGIDPLLWQQAKLDNPDPDKYIPVPMIGFKELQRRLKHQAEQTKLYQQRLDVIASDLSDLQTQHSTMLSKLEDYKRKDLELGHRLLKVVVKQEIYRKMGYAIQVEEETLKVQLEQLQVELNHPTQFKGRLNELMSQMRMQLQMASGRGDPTYQMDEDTQAEIKIVRLMIYHCLQYLIEIIKEDATDLQLIEQGISKTPAR</sequence>
<evidence type="ECO:0000256" key="1">
    <source>
        <dbReference type="ARBA" id="ARBA00004567"/>
    </source>
</evidence>
<dbReference type="Pfam" id="PF13874">
    <property type="entry name" value="Nup54"/>
    <property type="match status" value="1"/>
</dbReference>
<keyword evidence="3" id="KW-0677">Repeat</keyword>
<name>A0AAV2I044_LYMST</name>
<dbReference type="AlphaFoldDB" id="A0AAV2I044"/>
<keyword evidence="7" id="KW-0906">Nuclear pore complex</keyword>
<dbReference type="GO" id="GO:0006607">
    <property type="term" value="P:NLS-bearing protein import into nucleus"/>
    <property type="evidence" value="ECO:0007669"/>
    <property type="project" value="TreeGrafter"/>
</dbReference>
<evidence type="ECO:0000256" key="2">
    <source>
        <dbReference type="ARBA" id="ARBA00022448"/>
    </source>
</evidence>
<evidence type="ECO:0000256" key="4">
    <source>
        <dbReference type="ARBA" id="ARBA00022816"/>
    </source>
</evidence>
<dbReference type="Gene3D" id="1.20.5.170">
    <property type="match status" value="1"/>
</dbReference>